<keyword evidence="3" id="KW-1185">Reference proteome</keyword>
<evidence type="ECO:0000256" key="1">
    <source>
        <dbReference type="SAM" id="MobiDB-lite"/>
    </source>
</evidence>
<dbReference type="AlphaFoldDB" id="A0A447GHW3"/>
<dbReference type="RefSeq" id="WP_158017824.1">
    <property type="nucleotide sequence ID" value="NZ_CBCSKE010000052.1"/>
</dbReference>
<evidence type="ECO:0000313" key="3">
    <source>
        <dbReference type="Proteomes" id="UP000269998"/>
    </source>
</evidence>
<protein>
    <submittedName>
        <fullName evidence="2">Uncharacterized protein</fullName>
    </submittedName>
</protein>
<dbReference type="Proteomes" id="UP000269998">
    <property type="component" value="Chromosome"/>
</dbReference>
<evidence type="ECO:0000313" key="2">
    <source>
        <dbReference type="EMBL" id="VDM90087.1"/>
    </source>
</evidence>
<sequence length="80" mass="6996">MASFVTAGVGVRAPAAADLGGIEAIGSATAATAPATQVIAAGGSAGTGSPGITPGAGGSPAGNPRGIPAEGADGVGGHTS</sequence>
<organism evidence="2 3">
    <name type="scientific">Mycobacterium basiliense</name>
    <dbReference type="NCBI Taxonomy" id="2094119"/>
    <lineage>
        <taxon>Bacteria</taxon>
        <taxon>Bacillati</taxon>
        <taxon>Actinomycetota</taxon>
        <taxon>Actinomycetes</taxon>
        <taxon>Mycobacteriales</taxon>
        <taxon>Mycobacteriaceae</taxon>
        <taxon>Mycobacterium</taxon>
    </lineage>
</organism>
<proteinExistence type="predicted"/>
<feature type="compositionally biased region" description="Gly residues" evidence="1">
    <location>
        <begin position="43"/>
        <end position="60"/>
    </location>
</feature>
<accession>A0A447GHW3</accession>
<gene>
    <name evidence="2" type="ORF">MB901379_03680</name>
</gene>
<feature type="region of interest" description="Disordered" evidence="1">
    <location>
        <begin position="42"/>
        <end position="80"/>
    </location>
</feature>
<dbReference type="KEGG" id="mbai:MB901379_03680"/>
<dbReference type="EMBL" id="LR130759">
    <property type="protein sequence ID" value="VDM90087.1"/>
    <property type="molecule type" value="Genomic_DNA"/>
</dbReference>
<name>A0A447GHW3_9MYCO</name>
<reference evidence="3" key="1">
    <citation type="submission" date="2018-02" db="EMBL/GenBank/DDBJ databases">
        <authorList>
            <person name="Seth-Smith MB H."/>
            <person name="Seth-Smith H."/>
        </authorList>
    </citation>
    <scope>NUCLEOTIDE SEQUENCE [LARGE SCALE GENOMIC DNA]</scope>
</reference>